<evidence type="ECO:0000313" key="3">
    <source>
        <dbReference type="Proteomes" id="UP000314294"/>
    </source>
</evidence>
<dbReference type="Proteomes" id="UP000314294">
    <property type="component" value="Unassembled WGS sequence"/>
</dbReference>
<evidence type="ECO:0000256" key="1">
    <source>
        <dbReference type="SAM" id="MobiDB-lite"/>
    </source>
</evidence>
<protein>
    <submittedName>
        <fullName evidence="2">Uncharacterized protein</fullName>
    </submittedName>
</protein>
<proteinExistence type="predicted"/>
<dbReference type="AlphaFoldDB" id="A0A4Z2GRL9"/>
<accession>A0A4Z2GRL9</accession>
<sequence length="81" mass="8904">MKRFGRFVSSLLISDRVERSPGPEGETVMDTRVATAELGWTAYPNSGNMKSQRGQWRSTSPCGDGTEHVKDNDTDTTALLV</sequence>
<gene>
    <name evidence="2" type="ORF">EYF80_033899</name>
</gene>
<comment type="caution">
    <text evidence="2">The sequence shown here is derived from an EMBL/GenBank/DDBJ whole genome shotgun (WGS) entry which is preliminary data.</text>
</comment>
<keyword evidence="3" id="KW-1185">Reference proteome</keyword>
<feature type="region of interest" description="Disordered" evidence="1">
    <location>
        <begin position="44"/>
        <end position="81"/>
    </location>
</feature>
<reference evidence="2 3" key="1">
    <citation type="submission" date="2019-03" db="EMBL/GenBank/DDBJ databases">
        <title>First draft genome of Liparis tanakae, snailfish: a comprehensive survey of snailfish specific genes.</title>
        <authorList>
            <person name="Kim W."/>
            <person name="Song I."/>
            <person name="Jeong J.-H."/>
            <person name="Kim D."/>
            <person name="Kim S."/>
            <person name="Ryu S."/>
            <person name="Song J.Y."/>
            <person name="Lee S.K."/>
        </authorList>
    </citation>
    <scope>NUCLEOTIDE SEQUENCE [LARGE SCALE GENOMIC DNA]</scope>
    <source>
        <tissue evidence="2">Muscle</tissue>
    </source>
</reference>
<evidence type="ECO:0000313" key="2">
    <source>
        <dbReference type="EMBL" id="TNN55900.1"/>
    </source>
</evidence>
<organism evidence="2 3">
    <name type="scientific">Liparis tanakae</name>
    <name type="common">Tanaka's snailfish</name>
    <dbReference type="NCBI Taxonomy" id="230148"/>
    <lineage>
        <taxon>Eukaryota</taxon>
        <taxon>Metazoa</taxon>
        <taxon>Chordata</taxon>
        <taxon>Craniata</taxon>
        <taxon>Vertebrata</taxon>
        <taxon>Euteleostomi</taxon>
        <taxon>Actinopterygii</taxon>
        <taxon>Neopterygii</taxon>
        <taxon>Teleostei</taxon>
        <taxon>Neoteleostei</taxon>
        <taxon>Acanthomorphata</taxon>
        <taxon>Eupercaria</taxon>
        <taxon>Perciformes</taxon>
        <taxon>Cottioidei</taxon>
        <taxon>Cottales</taxon>
        <taxon>Liparidae</taxon>
        <taxon>Liparis</taxon>
    </lineage>
</organism>
<name>A0A4Z2GRL9_9TELE</name>
<feature type="compositionally biased region" description="Polar residues" evidence="1">
    <location>
        <begin position="44"/>
        <end position="61"/>
    </location>
</feature>
<dbReference type="EMBL" id="SRLO01000443">
    <property type="protein sequence ID" value="TNN55900.1"/>
    <property type="molecule type" value="Genomic_DNA"/>
</dbReference>